<organism evidence="2 3">
    <name type="scientific">Macrostomum lignano</name>
    <dbReference type="NCBI Taxonomy" id="282301"/>
    <lineage>
        <taxon>Eukaryota</taxon>
        <taxon>Metazoa</taxon>
        <taxon>Spiralia</taxon>
        <taxon>Lophotrochozoa</taxon>
        <taxon>Platyhelminthes</taxon>
        <taxon>Rhabditophora</taxon>
        <taxon>Macrostomorpha</taxon>
        <taxon>Macrostomida</taxon>
        <taxon>Macrostomidae</taxon>
        <taxon>Macrostomum</taxon>
    </lineage>
</organism>
<dbReference type="AlphaFoldDB" id="A0A267DF94"/>
<sequence>MTPLILNTQPVLVGNRVVLRTTAMLSAAASTAASSGHAAAPAAYKPSQSPLPEQMPNATQQAAPTTQNLRDQRLDYVNLRPQRSAVPQHHREYANLRDADAEHTLSTSSLCPQPGAELSNPRLNYMELDFSSGRGQSCRLQREQQLIYVELDFRAMAALAATVQAERELPAFAAGAASRRCLDRSSNSNSSPASPAAKASSLSRLRTSFAKSLSRFSLRRRGRHEAPAASQEF</sequence>
<evidence type="ECO:0000313" key="3">
    <source>
        <dbReference type="Proteomes" id="UP000215902"/>
    </source>
</evidence>
<protein>
    <submittedName>
        <fullName evidence="2">Uncharacterized protein</fullName>
    </submittedName>
</protein>
<feature type="compositionally biased region" description="Low complexity" evidence="1">
    <location>
        <begin position="34"/>
        <end position="50"/>
    </location>
</feature>
<feature type="region of interest" description="Disordered" evidence="1">
    <location>
        <begin position="183"/>
        <end position="204"/>
    </location>
</feature>
<feature type="compositionally biased region" description="Low complexity" evidence="1">
    <location>
        <begin position="184"/>
        <end position="204"/>
    </location>
</feature>
<reference evidence="2 3" key="1">
    <citation type="submission" date="2017-06" db="EMBL/GenBank/DDBJ databases">
        <title>A platform for efficient transgenesis in Macrostomum lignano, a flatworm model organism for stem cell research.</title>
        <authorList>
            <person name="Berezikov E."/>
        </authorList>
    </citation>
    <scope>NUCLEOTIDE SEQUENCE [LARGE SCALE GENOMIC DNA]</scope>
    <source>
        <strain evidence="2">DV1</strain>
        <tissue evidence="2">Whole organism</tissue>
    </source>
</reference>
<gene>
    <name evidence="2" type="ORF">BOX15_Mlig005786g2</name>
</gene>
<feature type="region of interest" description="Disordered" evidence="1">
    <location>
        <begin position="34"/>
        <end position="67"/>
    </location>
</feature>
<evidence type="ECO:0000313" key="2">
    <source>
        <dbReference type="EMBL" id="PAA47885.1"/>
    </source>
</evidence>
<accession>A0A267DF94</accession>
<proteinExistence type="predicted"/>
<evidence type="ECO:0000256" key="1">
    <source>
        <dbReference type="SAM" id="MobiDB-lite"/>
    </source>
</evidence>
<comment type="caution">
    <text evidence="2">The sequence shown here is derived from an EMBL/GenBank/DDBJ whole genome shotgun (WGS) entry which is preliminary data.</text>
</comment>
<dbReference type="Proteomes" id="UP000215902">
    <property type="component" value="Unassembled WGS sequence"/>
</dbReference>
<name>A0A267DF94_9PLAT</name>
<keyword evidence="3" id="KW-1185">Reference proteome</keyword>
<feature type="compositionally biased region" description="Polar residues" evidence="1">
    <location>
        <begin position="56"/>
        <end position="67"/>
    </location>
</feature>
<dbReference type="EMBL" id="NIVC01004300">
    <property type="protein sequence ID" value="PAA47885.1"/>
    <property type="molecule type" value="Genomic_DNA"/>
</dbReference>